<dbReference type="PANTHER" id="PTHR47197">
    <property type="entry name" value="PROTEIN NIRF"/>
    <property type="match status" value="1"/>
</dbReference>
<dbReference type="Gene3D" id="2.130.10.10">
    <property type="entry name" value="YVTN repeat-like/Quinoprotein amine dehydrogenase"/>
    <property type="match status" value="1"/>
</dbReference>
<dbReference type="InterPro" id="IPR015943">
    <property type="entry name" value="WD40/YVTN_repeat-like_dom_sf"/>
</dbReference>
<accession>A0A4V2VS10</accession>
<protein>
    <submittedName>
        <fullName evidence="3">YVTN family beta-propeller protein</fullName>
    </submittedName>
</protein>
<name>A0A4V2VS10_9BURK</name>
<keyword evidence="4" id="KW-1185">Reference proteome</keyword>
<dbReference type="Proteomes" id="UP000294692">
    <property type="component" value="Unassembled WGS sequence"/>
</dbReference>
<reference evidence="3 4" key="1">
    <citation type="submission" date="2019-03" db="EMBL/GenBank/DDBJ databases">
        <title>Genomic Encyclopedia of Type Strains, Phase IV (KMG-IV): sequencing the most valuable type-strain genomes for metagenomic binning, comparative biology and taxonomic classification.</title>
        <authorList>
            <person name="Goeker M."/>
        </authorList>
    </citation>
    <scope>NUCLEOTIDE SEQUENCE [LARGE SCALE GENOMIC DNA]</scope>
    <source>
        <strain evidence="3 4">DSM 100048</strain>
    </source>
</reference>
<dbReference type="EMBL" id="SMBX01000003">
    <property type="protein sequence ID" value="TCV00610.1"/>
    <property type="molecule type" value="Genomic_DNA"/>
</dbReference>
<gene>
    <name evidence="3" type="ORF">EV686_103191</name>
</gene>
<evidence type="ECO:0000256" key="1">
    <source>
        <dbReference type="SAM" id="SignalP"/>
    </source>
</evidence>
<evidence type="ECO:0000313" key="3">
    <source>
        <dbReference type="EMBL" id="TCV00610.1"/>
    </source>
</evidence>
<dbReference type="InterPro" id="IPR011964">
    <property type="entry name" value="YVTN_b-propeller_repeat"/>
</dbReference>
<dbReference type="PROSITE" id="PS50042">
    <property type="entry name" value="CNMP_BINDING_3"/>
    <property type="match status" value="1"/>
</dbReference>
<dbReference type="InterPro" id="IPR011048">
    <property type="entry name" value="Haem_d1_sf"/>
</dbReference>
<feature type="domain" description="Cyclic nucleotide-binding" evidence="2">
    <location>
        <begin position="278"/>
        <end position="361"/>
    </location>
</feature>
<keyword evidence="1" id="KW-0732">Signal</keyword>
<dbReference type="AlphaFoldDB" id="A0A4V2VS10"/>
<comment type="caution">
    <text evidence="3">The sequence shown here is derived from an EMBL/GenBank/DDBJ whole genome shotgun (WGS) entry which is preliminary data.</text>
</comment>
<organism evidence="3 4">
    <name type="scientific">Paracandidimonas soli</name>
    <dbReference type="NCBI Taxonomy" id="1917182"/>
    <lineage>
        <taxon>Bacteria</taxon>
        <taxon>Pseudomonadati</taxon>
        <taxon>Pseudomonadota</taxon>
        <taxon>Betaproteobacteria</taxon>
        <taxon>Burkholderiales</taxon>
        <taxon>Alcaligenaceae</taxon>
        <taxon>Paracandidimonas</taxon>
    </lineage>
</organism>
<dbReference type="InterPro" id="IPR051200">
    <property type="entry name" value="Host-pathogen_enzymatic-act"/>
</dbReference>
<dbReference type="RefSeq" id="WP_165972542.1">
    <property type="nucleotide sequence ID" value="NZ_JBHRVM010000001.1"/>
</dbReference>
<evidence type="ECO:0000313" key="4">
    <source>
        <dbReference type="Proteomes" id="UP000294692"/>
    </source>
</evidence>
<feature type="chain" id="PRO_5020782360" evidence="1">
    <location>
        <begin position="32"/>
        <end position="361"/>
    </location>
</feature>
<feature type="signal peptide" evidence="1">
    <location>
        <begin position="1"/>
        <end position="31"/>
    </location>
</feature>
<sequence length="361" mass="38440">MSAGKYGLRRNYGAFAIGAAAALFVAAPAPSLVQQSAAQAHGADVTNVVVEPGLFELAQVGGKVYVTSAGADRRDGKPGHVLVLDAGTLAVEQRIESPEKPFALVVNRTTGKLYVGHTMSRSVSVYDLATLQRTGLIALQGENKEGKPFRGRQLLVDEGTDTLYVGSPAEDGPVWVIDGATATIRARIDGVGGPGLAFDPERQRLYTSGKGFFSVIDTGSNRLVRRHAVTDKQDRFLVNIEVDPAQQRLLATESKHGEVLVLDPDSGNIRKIIPTGKGALAIRRNADGSAFFVTNRGEGTLSIIDGASLTVRQTVPVSSYPNSIAYGADASKILISIKQPRDASVAGYREDRKESVARIRF</sequence>
<dbReference type="SUPFAM" id="SSF51004">
    <property type="entry name" value="C-terminal (heme d1) domain of cytochrome cd1-nitrite reductase"/>
    <property type="match status" value="1"/>
</dbReference>
<dbReference type="NCBIfam" id="TIGR02276">
    <property type="entry name" value="beta_rpt_yvtn"/>
    <property type="match status" value="1"/>
</dbReference>
<evidence type="ECO:0000259" key="2">
    <source>
        <dbReference type="PROSITE" id="PS50042"/>
    </source>
</evidence>
<dbReference type="PANTHER" id="PTHR47197:SF3">
    <property type="entry name" value="DIHYDRO-HEME D1 DEHYDROGENASE"/>
    <property type="match status" value="1"/>
</dbReference>
<dbReference type="InterPro" id="IPR000595">
    <property type="entry name" value="cNMP-bd_dom"/>
</dbReference>
<proteinExistence type="predicted"/>